<accession>A0A0F9TQP3</accession>
<name>A0A0F9TQP3_9ZZZZ</name>
<reference evidence="1" key="1">
    <citation type="journal article" date="2015" name="Nature">
        <title>Complex archaea that bridge the gap between prokaryotes and eukaryotes.</title>
        <authorList>
            <person name="Spang A."/>
            <person name="Saw J.H."/>
            <person name="Jorgensen S.L."/>
            <person name="Zaremba-Niedzwiedzka K."/>
            <person name="Martijn J."/>
            <person name="Lind A.E."/>
            <person name="van Eijk R."/>
            <person name="Schleper C."/>
            <person name="Guy L."/>
            <person name="Ettema T.J."/>
        </authorList>
    </citation>
    <scope>NUCLEOTIDE SEQUENCE</scope>
</reference>
<protein>
    <submittedName>
        <fullName evidence="1">Uncharacterized protein</fullName>
    </submittedName>
</protein>
<evidence type="ECO:0000313" key="1">
    <source>
        <dbReference type="EMBL" id="KKN51416.1"/>
    </source>
</evidence>
<sequence length="143" mass="14733">MSPRAHGGRESEFWIEDSGNTIRDLSADVNNVDAPTNTDTAEVTGFGGTRKSFIAGQIDTPVTVAASFETPANRSHTVLSGLIGGTTGYLMKYFPKGSASGLPLLSGSVLLSGYQVTSPLADKVGVSATLVPADATGIVWSTV</sequence>
<proteinExistence type="predicted"/>
<gene>
    <name evidence="1" type="ORF">LCGC14_0623130</name>
</gene>
<organism evidence="1">
    <name type="scientific">marine sediment metagenome</name>
    <dbReference type="NCBI Taxonomy" id="412755"/>
    <lineage>
        <taxon>unclassified sequences</taxon>
        <taxon>metagenomes</taxon>
        <taxon>ecological metagenomes</taxon>
    </lineage>
</organism>
<comment type="caution">
    <text evidence="1">The sequence shown here is derived from an EMBL/GenBank/DDBJ whole genome shotgun (WGS) entry which is preliminary data.</text>
</comment>
<dbReference type="EMBL" id="LAZR01001064">
    <property type="protein sequence ID" value="KKN51416.1"/>
    <property type="molecule type" value="Genomic_DNA"/>
</dbReference>
<dbReference type="AlphaFoldDB" id="A0A0F9TQP3"/>